<dbReference type="InterPro" id="IPR001660">
    <property type="entry name" value="SAM"/>
</dbReference>
<evidence type="ECO:0000256" key="4">
    <source>
        <dbReference type="SAM" id="MobiDB-lite"/>
    </source>
</evidence>
<keyword evidence="2 3" id="KW-0040">ANK repeat</keyword>
<evidence type="ECO:0000259" key="5">
    <source>
        <dbReference type="PROSITE" id="PS01179"/>
    </source>
</evidence>
<protein>
    <submittedName>
        <fullName evidence="7">Ankyrin repeat and SAM domain-containing protein 1A-like isoform X1</fullName>
    </submittedName>
</protein>
<feature type="repeat" description="ANK" evidence="3">
    <location>
        <begin position="81"/>
        <end position="103"/>
    </location>
</feature>
<gene>
    <name evidence="7" type="primary">LOC114324206</name>
</gene>
<dbReference type="PANTHER" id="PTHR24174">
    <property type="entry name" value="ANKYRIN REPEAT AND STERILE ALPHA MOTIF DOMAIN-CONTAINING PROTEIN 1"/>
    <property type="match status" value="1"/>
</dbReference>
<dbReference type="RefSeq" id="XP_028127768.1">
    <property type="nucleotide sequence ID" value="XM_028271967.1"/>
</dbReference>
<dbReference type="InterPro" id="IPR036770">
    <property type="entry name" value="Ankyrin_rpt-contain_sf"/>
</dbReference>
<dbReference type="Pfam" id="PF12796">
    <property type="entry name" value="Ank_2"/>
    <property type="match status" value="3"/>
</dbReference>
<dbReference type="GO" id="GO:0005829">
    <property type="term" value="C:cytosol"/>
    <property type="evidence" value="ECO:0007669"/>
    <property type="project" value="TreeGrafter"/>
</dbReference>
<feature type="repeat" description="ANK" evidence="3">
    <location>
        <begin position="221"/>
        <end position="253"/>
    </location>
</feature>
<dbReference type="PROSITE" id="PS01179">
    <property type="entry name" value="PID"/>
    <property type="match status" value="1"/>
</dbReference>
<dbReference type="InterPro" id="IPR013761">
    <property type="entry name" value="SAM/pointed_sf"/>
</dbReference>
<dbReference type="InterPro" id="IPR006020">
    <property type="entry name" value="PTB/PI_dom"/>
</dbReference>
<feature type="region of interest" description="Disordered" evidence="4">
    <location>
        <begin position="1144"/>
        <end position="1184"/>
    </location>
</feature>
<feature type="compositionally biased region" description="Polar residues" evidence="4">
    <location>
        <begin position="1399"/>
        <end position="1417"/>
    </location>
</feature>
<dbReference type="SMART" id="SM00454">
    <property type="entry name" value="SAM"/>
    <property type="match status" value="2"/>
</dbReference>
<dbReference type="Gene3D" id="2.30.29.30">
    <property type="entry name" value="Pleckstrin-homology domain (PH domain)/Phosphotyrosine-binding domain (PTB)"/>
    <property type="match status" value="1"/>
</dbReference>
<sequence>MGKDQELLEAARKGNVAVVEKILGQRAKRSGPLASLRRGPGANVQDSSGYSSLHHAALNGHKEIVKLLLEHDASTNIVDSKGSSPLHLAAWSGNVDIVRLLLSGPSICNVNLTTKDDETALHCAAQYGHTQVVSVLLEHACDPGIRNCRGETALELAAQYGRLDTVELLVRTDPSLIQCLKRTTPDTVFPHTPLHLASKNGHKAVVEVLLRAGFSVNMRTKAGTALHEAALYGKVEVVRTLLEHGVNTSIRDSNNHTVMDLLSQFNTAQASQEIMHILKRHKRGLPLVDSDGESVSHPFPTVPNTDSDLGSPYENVRPSSKNARSITTDPSPGTSPQRWGDFLQRHARPPEAFDDRRVSGVSGISIMNHRNAPSRDVNENEDTYVPMTNLRVRNTKPYQSLPIMKRTKPRTILDVCPLDGITFNFKDQLDLRKTSIASTLSYQSATSCGCQSNSDSSRESDNSLYQIPCVPKQFMDSIQHSEDFNYLSASRESDQISVSSTASSCGYYPKRPDSGGIPLYIPMNNPKGGHSPGSNNKVSPTPPKKPPRRNISISPTHIQPMSMSVDGVSNSAYEYLFLAHSGTRSQGNLNDFDKENRRERLSHGRSMDQYVEMNVFNIALEDEPERPRSELQRGKSEDLDSRKKHEPIAITSMYENMIIKQQNPRRKLRRHPEVYEEYDFRRKHEEPVASSSAPETTFVSSAFIMISDENTGSSSNSTKSEKKMLRTDHFPLSPTHYNQPPTPDHPPPSAMQAESIIYEKIRPLSQWRKRTANIKRHASLPTLTFTIYKKIPSWIHQEYKRRSKDMETETEDEYLLIYDGSSGSFSSSVSLSDRSVDNILEEYNSEIPFAGLIKGATTKVLENINPNTPAERPKTLKKLKRFYEGTNGEGIRSDNEKSSSSEKEFDNKENKENRDQHKDRVSALSPFDEQEEWAKIQEIMASFGTGIVRESVFVAELEKEFQSRLMTISCSQHSLANSSADNVSTVEKWLQGLGMGDYVGLFMTNGFDDLNFLNGIMEESDLKDMGITSELERQIILDSIKSLPSKVSDSSLNVCNNNNEQNTVRSWLVRISLEQYYETFVKHLYHDMERVKRIWDVELSAVLDIEKVGHRKRILVSVSSGEHIVAGPKLEAITEFGSLKNTQPVPELPSPSTYSVNSNTGTIRHRHKKSRPAPPPPVKKEPEKKLPTEIYVGGSNSIKSQWRHQPILLITSFVKYTANYLGSTLIKEFKGTESTKKSIQTVIKSKDHPSEEICLSISYKGVKFVNPIAQKVICEHEIKNMNCVCQDMESQSYFAYITKDCESFYCHVFQAVSPEQAIDIILTLGQAFELAYQMAVRDQVTSKGKSQKDTYKPAVSPGAVSSNSRDFKDTSTRNADVKLNGHPLKMMPLTLSIAAEPGSETTLQTTPSKVSSKKAQQ</sequence>
<feature type="region of interest" description="Disordered" evidence="4">
    <location>
        <begin position="290"/>
        <end position="338"/>
    </location>
</feature>
<feature type="repeat" description="ANK" evidence="3">
    <location>
        <begin position="48"/>
        <end position="80"/>
    </location>
</feature>
<dbReference type="PRINTS" id="PR01415">
    <property type="entry name" value="ANKYRIN"/>
</dbReference>
<feature type="domain" description="PID" evidence="5">
    <location>
        <begin position="1214"/>
        <end position="1337"/>
    </location>
</feature>
<dbReference type="CDD" id="cd01274">
    <property type="entry name" value="PTB_Anks"/>
    <property type="match status" value="1"/>
</dbReference>
<feature type="domain" description="SAM" evidence="6">
    <location>
        <begin position="981"/>
        <end position="1046"/>
    </location>
</feature>
<dbReference type="Gene3D" id="1.25.40.20">
    <property type="entry name" value="Ankyrin repeat-containing domain"/>
    <property type="match status" value="2"/>
</dbReference>
<dbReference type="SUPFAM" id="SSF47769">
    <property type="entry name" value="SAM/Pointed domain"/>
    <property type="match status" value="2"/>
</dbReference>
<dbReference type="PROSITE" id="PS50105">
    <property type="entry name" value="SAM_DOMAIN"/>
    <property type="match status" value="2"/>
</dbReference>
<feature type="compositionally biased region" description="Polar residues" evidence="4">
    <location>
        <begin position="551"/>
        <end position="563"/>
    </location>
</feature>
<feature type="repeat" description="ANK" evidence="3">
    <location>
        <begin position="189"/>
        <end position="221"/>
    </location>
</feature>
<dbReference type="OrthoDB" id="5314041at2759"/>
<dbReference type="KEGG" id="dvv:114324206"/>
<feature type="region of interest" description="Disordered" evidence="4">
    <location>
        <begin position="518"/>
        <end position="563"/>
    </location>
</feature>
<dbReference type="InParanoid" id="A0A6P7F1H3"/>
<feature type="region of interest" description="Disordered" evidence="4">
    <location>
        <begin position="886"/>
        <end position="926"/>
    </location>
</feature>
<feature type="compositionally biased region" description="Basic and acidic residues" evidence="4">
    <location>
        <begin position="625"/>
        <end position="645"/>
    </location>
</feature>
<dbReference type="Pfam" id="PF00640">
    <property type="entry name" value="PID"/>
    <property type="match status" value="1"/>
</dbReference>
<dbReference type="InterPro" id="IPR002110">
    <property type="entry name" value="Ankyrin_rpt"/>
</dbReference>
<dbReference type="InterPro" id="IPR011993">
    <property type="entry name" value="PH-like_dom_sf"/>
</dbReference>
<dbReference type="PROSITE" id="PS50088">
    <property type="entry name" value="ANK_REPEAT"/>
    <property type="match status" value="6"/>
</dbReference>
<dbReference type="Pfam" id="PF00536">
    <property type="entry name" value="SAM_1"/>
    <property type="match status" value="1"/>
</dbReference>
<dbReference type="Pfam" id="PF07647">
    <property type="entry name" value="SAM_2"/>
    <property type="match status" value="1"/>
</dbReference>
<feature type="region of interest" description="Disordered" evidence="4">
    <location>
        <begin position="1395"/>
        <end position="1417"/>
    </location>
</feature>
<feature type="region of interest" description="Disordered" evidence="4">
    <location>
        <begin position="621"/>
        <end position="645"/>
    </location>
</feature>
<dbReference type="SMART" id="SM00248">
    <property type="entry name" value="ANK"/>
    <property type="match status" value="7"/>
</dbReference>
<evidence type="ECO:0000256" key="1">
    <source>
        <dbReference type="ARBA" id="ARBA00022737"/>
    </source>
</evidence>
<proteinExistence type="predicted"/>
<feature type="compositionally biased region" description="Polar residues" evidence="4">
    <location>
        <begin position="1144"/>
        <end position="1162"/>
    </location>
</feature>
<dbReference type="SUPFAM" id="SSF50729">
    <property type="entry name" value="PH domain-like"/>
    <property type="match status" value="1"/>
</dbReference>
<dbReference type="SMART" id="SM00462">
    <property type="entry name" value="PTB"/>
    <property type="match status" value="1"/>
</dbReference>
<reference evidence="7" key="1">
    <citation type="submission" date="2025-08" db="UniProtKB">
        <authorList>
            <consortium name="RefSeq"/>
        </authorList>
    </citation>
    <scope>IDENTIFICATION</scope>
    <source>
        <tissue evidence="7">Whole insect</tissue>
    </source>
</reference>
<dbReference type="SUPFAM" id="SSF48403">
    <property type="entry name" value="Ankyrin repeat"/>
    <property type="match status" value="1"/>
</dbReference>
<evidence type="ECO:0000256" key="2">
    <source>
        <dbReference type="ARBA" id="ARBA00023043"/>
    </source>
</evidence>
<keyword evidence="1" id="KW-0677">Repeat</keyword>
<feature type="region of interest" description="Disordered" evidence="4">
    <location>
        <begin position="30"/>
        <end position="49"/>
    </location>
</feature>
<feature type="compositionally biased region" description="Basic and acidic residues" evidence="4">
    <location>
        <begin position="891"/>
        <end position="921"/>
    </location>
</feature>
<feature type="region of interest" description="Disordered" evidence="4">
    <location>
        <begin position="1343"/>
        <end position="1381"/>
    </location>
</feature>
<dbReference type="PROSITE" id="PS50297">
    <property type="entry name" value="ANK_REP_REGION"/>
    <property type="match status" value="6"/>
</dbReference>
<dbReference type="PANTHER" id="PTHR24174:SF1">
    <property type="entry name" value="IP14385P"/>
    <property type="match status" value="1"/>
</dbReference>
<feature type="domain" description="SAM" evidence="6">
    <location>
        <begin position="1059"/>
        <end position="1124"/>
    </location>
</feature>
<evidence type="ECO:0000259" key="6">
    <source>
        <dbReference type="PROSITE" id="PS50105"/>
    </source>
</evidence>
<evidence type="ECO:0000256" key="3">
    <source>
        <dbReference type="PROSITE-ProRule" id="PRU00023"/>
    </source>
</evidence>
<name>A0A6P7F1H3_DIAVI</name>
<feature type="compositionally biased region" description="Polar residues" evidence="4">
    <location>
        <begin position="317"/>
        <end position="337"/>
    </location>
</feature>
<dbReference type="FunCoup" id="A0A6P7F1H3">
    <property type="interactions" value="191"/>
</dbReference>
<dbReference type="InterPro" id="IPR033635">
    <property type="entry name" value="ANKS1/Caskin"/>
</dbReference>
<feature type="repeat" description="ANK" evidence="3">
    <location>
        <begin position="116"/>
        <end position="148"/>
    </location>
</feature>
<dbReference type="Gene3D" id="1.10.150.50">
    <property type="entry name" value="Transcription Factor, Ets-1"/>
    <property type="match status" value="2"/>
</dbReference>
<accession>A0A6P7F1H3</accession>
<evidence type="ECO:0000313" key="7">
    <source>
        <dbReference type="RefSeq" id="XP_028127768.1"/>
    </source>
</evidence>
<feature type="repeat" description="ANK" evidence="3">
    <location>
        <begin position="149"/>
        <end position="171"/>
    </location>
</feature>
<organism evidence="7">
    <name type="scientific">Diabrotica virgifera virgifera</name>
    <name type="common">western corn rootworm</name>
    <dbReference type="NCBI Taxonomy" id="50390"/>
    <lineage>
        <taxon>Eukaryota</taxon>
        <taxon>Metazoa</taxon>
        <taxon>Ecdysozoa</taxon>
        <taxon>Arthropoda</taxon>
        <taxon>Hexapoda</taxon>
        <taxon>Insecta</taxon>
        <taxon>Pterygota</taxon>
        <taxon>Neoptera</taxon>
        <taxon>Endopterygota</taxon>
        <taxon>Coleoptera</taxon>
        <taxon>Polyphaga</taxon>
        <taxon>Cucujiformia</taxon>
        <taxon>Chrysomeloidea</taxon>
        <taxon>Chrysomelidae</taxon>
        <taxon>Galerucinae</taxon>
        <taxon>Diabroticina</taxon>
        <taxon>Diabroticites</taxon>
        <taxon>Diabrotica</taxon>
    </lineage>
</organism>